<feature type="region of interest" description="Disordered" evidence="2">
    <location>
        <begin position="557"/>
        <end position="583"/>
    </location>
</feature>
<dbReference type="GO" id="GO:0005856">
    <property type="term" value="C:cytoskeleton"/>
    <property type="evidence" value="ECO:0007669"/>
    <property type="project" value="TreeGrafter"/>
</dbReference>
<dbReference type="Proteomes" id="UP000242877">
    <property type="component" value="Unassembled WGS sequence"/>
</dbReference>
<protein>
    <recommendedName>
        <fullName evidence="5">Chromosome segregation ATPase family protein</fullName>
    </recommendedName>
</protein>
<keyword evidence="1" id="KW-0175">Coiled coil</keyword>
<dbReference type="GO" id="GO:0005200">
    <property type="term" value="F:structural constituent of cytoskeleton"/>
    <property type="evidence" value="ECO:0007669"/>
    <property type="project" value="TreeGrafter"/>
</dbReference>
<feature type="compositionally biased region" description="Polar residues" evidence="2">
    <location>
        <begin position="224"/>
        <end position="239"/>
    </location>
</feature>
<feature type="compositionally biased region" description="Basic and acidic residues" evidence="2">
    <location>
        <begin position="2221"/>
        <end position="2234"/>
    </location>
</feature>
<evidence type="ECO:0008006" key="5">
    <source>
        <dbReference type="Google" id="ProtNLM"/>
    </source>
</evidence>
<feature type="compositionally biased region" description="Polar residues" evidence="2">
    <location>
        <begin position="2258"/>
        <end position="2298"/>
    </location>
</feature>
<feature type="compositionally biased region" description="Low complexity" evidence="2">
    <location>
        <begin position="401"/>
        <end position="412"/>
    </location>
</feature>
<feature type="compositionally biased region" description="Acidic residues" evidence="2">
    <location>
        <begin position="2238"/>
        <end position="2254"/>
    </location>
</feature>
<feature type="region of interest" description="Disordered" evidence="2">
    <location>
        <begin position="217"/>
        <end position="255"/>
    </location>
</feature>
<feature type="region of interest" description="Disordered" evidence="2">
    <location>
        <begin position="1"/>
        <end position="142"/>
    </location>
</feature>
<evidence type="ECO:0000313" key="4">
    <source>
        <dbReference type="Proteomes" id="UP000242877"/>
    </source>
</evidence>
<feature type="coiled-coil region" evidence="1">
    <location>
        <begin position="1495"/>
        <end position="1526"/>
    </location>
</feature>
<proteinExistence type="predicted"/>
<sequence length="2308" mass="254868">MPAQPLSPDKEYFPRLPIPPSHGHATGRPTTPSHSHSFSDSSKLSVPMWDSADPDRAPPPLPMHPGTSPKTKPNTSAMIQNTVAQLAQKAEQASSSSSSYKPENPYAGISLKPTPANNRVHRGSVGPAPGTTTGSTYTASNAMPAPLSLHTRMKSLEPLGSRENQRSMEHIPLSSSPIKEKNELSAFLEQHRQSRSPTKMASRTSLFDSDSGYGAAITPEKSPVRSQVGNTAPATSGTSPIAIPHSDSTTPARPASRYLNKPILGENTPPSATMLALQNMHVPTDLDRETVHRTPANADRYTPIHGSPSHILSQNAGGGETMETLAAQIRTLTNIATNLQTELTSLSRRSKDNATDLMSLKDATSMRDEDIRRSLKDLSVALNMRMKDLEPLRHHLTEGIKSPSKAPRPASSSRDRDTSPDGLAHSDESASIALLEKVMREMATKEGMESILRHVEDVKQRDYVGEGDKSVLKMLEEILSVVKEPGVYRALSNASAGAARRSIRGRGDVESDSLEELIKQVHQDVLADGTMTGDVKSLVEDMKREIITLGSTIGHKLSQRRRQRGEDDEDEEDEEDEEPASREEIADIVDTGLNALRRHLEEIIDDSHHRSVQSVVLSRDEIYDLVMRALDEHRELTAGPMSELERGVVAAAGGAAGSGAGIEREEVLRAVRDGLETYRPQVEVQTTGLERDEVLQCLEEGLRGYRGGSVDYERVRDVISDALADWKGPDFTSHEDGVRIEDVERIVREGLENAKIGSIGKSGVSKADVMDAVGDGIDIAKGSLAREVVDGVKRLLEEKRDEQRMLERDEILTTIRDGLASQSRVGGLDEIDHQKLSDRIIATIKSTMQGLDLSSSNGPSTISPSRAMSSPTLTDFSNKDDLISTIKRAFEEANSSPRDIEINSDDIFAAVKEGMDLHMTEQLAVLLEEMKGEFAKGIEKGDNNTAKIIENMSQGLQKFQSEIERVGEGFSGSVNRDDIVNILRTELSLLHNNLCGVVTSATAAIDPAGETVRLLEALEKEFEHMRGSLKEMFSREREGTDAKGQILDAIRDVAECEHLKGPTIKQAIEEIKREIANVKGGGVGGGASKADIAEIVKTVIERITAEGNIKNEERTKWMIEEFSRGIDGLKGQMERMGVSKEMEGVLEGLRGELRVIKEKVEQNGRPDQGTVLAGEIGIAKDIESLKAMLDAVHDSIRASGEQLHEDAVRKSDLSPVLEAIRNVKGSVDGPEAVKRAHFDEMMTLVKDVHGTLEKKSKTPENVATREDVDSLENLLHAMKTRLDEMMAPEGSVHGLTVERFDSLAAMAQETKAILEAMKERDLAREGQRHKDVSDGTIDDMHGIVRDIWVTVEDLKTASDERDATRKDPAQRVLKQDVQALETLTFEIKTLIEELKIPDPATLPNKAELEGLFGVINQFREKVESDSEMTAQAFEARKVEHGGLAKKIDEAQVLVGEVRAELKDSVSMAGKSVEALRVLIQGLINSSETFATRATINELSDILNKELDKIANTQDQARKEAGELSENQIQKLDENRQKLLHDVVAKIDAKFDELDKKYVEAKTLWSNNFEAARKRDVRHIDLINGVKTITEDLMGLVREEANSFYGRTDTAFSNMGDEMKTHRELVRSEFEKATISADRLEKQLGESHPEILSALREVMEAVGKQFDFSQQSRDAFTKDFEELPTRVVNAMPKIEMPEPYDDTTVRSKLDTAIKEIRQIPPFEKYDDSLVISKLESIISHVKTSSGRGDDELLQGKLNDILESIHMIPEPPKEYDDAPVHGKLDTLLDQATVTGEILLQMDKLDKIQEQVSATQRELEEAMAAQKAWIASEQSNKRKEAEEAAILLERRKAQKEKVEQDILALHDEKDALLETVRGLRNEKDELTRSTNKLGKELSGLETALRIRREEMRVMEERAEVLEKRVLEGVLDHARSLLVEKGSGLEGMNLKRAKRDSGHSSTKNDPVTNSVAMALKRRGPPKASIGGTGKRILSLNSVNINANRPNERSVSIAPSAGGNTSGIPNLKRSQSYKQGLGRQFSLDSRRDEVENGKGGAEMMGESRPVTSDSQLMVPEEEEEHETPSPNFETPYQTPGRMNTPAADDANQEVGERDLASPQTDGPSKYESQNPDDDEHHQHQQQQHIIDLHSTNYHGRRGPETRSTISSMERGSFGSSTGLTTAASVRGDHEHEHDLEQDGQGCFPDDTQVDAEKGYDRYNGSFVPLHRHDDRRQPVHEGGSEYTQDESGSEFDDEEDDEGRTEVSASQYEHDQTGSALQDESQYSSIDETNVTGETESAMSESVLSDHHHHHRR</sequence>
<name>A0A162IJY3_9EURO</name>
<feature type="compositionally biased region" description="Basic and acidic residues" evidence="2">
    <location>
        <begin position="2181"/>
        <end position="2191"/>
    </location>
</feature>
<feature type="coiled-coil region" evidence="1">
    <location>
        <begin position="322"/>
        <end position="349"/>
    </location>
</feature>
<evidence type="ECO:0000313" key="3">
    <source>
        <dbReference type="EMBL" id="KZZ94553.1"/>
    </source>
</evidence>
<comment type="caution">
    <text evidence="3">The sequence shown here is derived from an EMBL/GenBank/DDBJ whole genome shotgun (WGS) entry which is preliminary data.</text>
</comment>
<feature type="compositionally biased region" description="Polar residues" evidence="2">
    <location>
        <begin position="2156"/>
        <end position="2178"/>
    </location>
</feature>
<organism evidence="3 4">
    <name type="scientific">Ascosphaera apis ARSEF 7405</name>
    <dbReference type="NCBI Taxonomy" id="392613"/>
    <lineage>
        <taxon>Eukaryota</taxon>
        <taxon>Fungi</taxon>
        <taxon>Dikarya</taxon>
        <taxon>Ascomycota</taxon>
        <taxon>Pezizomycotina</taxon>
        <taxon>Eurotiomycetes</taxon>
        <taxon>Eurotiomycetidae</taxon>
        <taxon>Onygenales</taxon>
        <taxon>Ascosphaeraceae</taxon>
        <taxon>Ascosphaera</taxon>
    </lineage>
</organism>
<feature type="compositionally biased region" description="Polar residues" evidence="2">
    <location>
        <begin position="2112"/>
        <end position="2124"/>
    </location>
</feature>
<evidence type="ECO:0000256" key="1">
    <source>
        <dbReference type="SAM" id="Coils"/>
    </source>
</evidence>
<feature type="region of interest" description="Disordered" evidence="2">
    <location>
        <begin position="394"/>
        <end position="430"/>
    </location>
</feature>
<evidence type="ECO:0000256" key="2">
    <source>
        <dbReference type="SAM" id="MobiDB-lite"/>
    </source>
</evidence>
<feature type="compositionally biased region" description="Low complexity" evidence="2">
    <location>
        <begin position="33"/>
        <end position="45"/>
    </location>
</feature>
<feature type="region of interest" description="Disordered" evidence="2">
    <location>
        <begin position="852"/>
        <end position="874"/>
    </location>
</feature>
<feature type="compositionally biased region" description="Basic and acidic residues" evidence="2">
    <location>
        <begin position="413"/>
        <end position="428"/>
    </location>
</feature>
<dbReference type="VEuPathDB" id="FungiDB:AAP_01853"/>
<feature type="compositionally biased region" description="Polar residues" evidence="2">
    <location>
        <begin position="2079"/>
        <end position="2092"/>
    </location>
</feature>
<dbReference type="PANTHER" id="PTHR47357">
    <property type="entry name" value="COP1-INTERACTIVE PROTEIN 1"/>
    <property type="match status" value="1"/>
</dbReference>
<feature type="region of interest" description="Disordered" evidence="2">
    <location>
        <begin position="2002"/>
        <end position="2308"/>
    </location>
</feature>
<dbReference type="EMBL" id="AZGZ01000006">
    <property type="protein sequence ID" value="KZZ94553.1"/>
    <property type="molecule type" value="Genomic_DNA"/>
</dbReference>
<gene>
    <name evidence="3" type="ORF">AAP_01853</name>
</gene>
<feature type="compositionally biased region" description="Acidic residues" evidence="2">
    <location>
        <begin position="566"/>
        <end position="578"/>
    </location>
</feature>
<feature type="compositionally biased region" description="Polar residues" evidence="2">
    <location>
        <begin position="2013"/>
        <end position="2029"/>
    </location>
</feature>
<feature type="coiled-coil region" evidence="1">
    <location>
        <begin position="1802"/>
        <end position="1921"/>
    </location>
</feature>
<reference evidence="3 4" key="1">
    <citation type="journal article" date="2016" name="Genome Biol. Evol.">
        <title>Divergent and convergent evolution of fungal pathogenicity.</title>
        <authorList>
            <person name="Shang Y."/>
            <person name="Xiao G."/>
            <person name="Zheng P."/>
            <person name="Cen K."/>
            <person name="Zhan S."/>
            <person name="Wang C."/>
        </authorList>
    </citation>
    <scope>NUCLEOTIDE SEQUENCE [LARGE SCALE GENOMIC DNA]</scope>
    <source>
        <strain evidence="3 4">ARSEF 7405</strain>
    </source>
</reference>
<keyword evidence="4" id="KW-1185">Reference proteome</keyword>
<dbReference type="OrthoDB" id="5423371at2759"/>
<feature type="compositionally biased region" description="Polar residues" evidence="2">
    <location>
        <begin position="68"/>
        <end position="85"/>
    </location>
</feature>
<accession>A0A162IJY3</accession>
<feature type="compositionally biased region" description="Low complexity" evidence="2">
    <location>
        <begin position="854"/>
        <end position="865"/>
    </location>
</feature>
<feature type="compositionally biased region" description="Polar residues" evidence="2">
    <location>
        <begin position="130"/>
        <end position="141"/>
    </location>
</feature>
<dbReference type="PANTHER" id="PTHR47357:SF1">
    <property type="entry name" value="SPINDLE POLE BODY COMPONENT 110"/>
    <property type="match status" value="1"/>
</dbReference>